<dbReference type="AlphaFoldDB" id="A0A2H0DXL7"/>
<evidence type="ECO:0008006" key="11">
    <source>
        <dbReference type="Google" id="ProtNLM"/>
    </source>
</evidence>
<accession>A0A2H0DXL7</accession>
<dbReference type="GO" id="GO:0050897">
    <property type="term" value="F:cobalt ion binding"/>
    <property type="evidence" value="ECO:0007669"/>
    <property type="project" value="TreeGrafter"/>
</dbReference>
<feature type="transmembrane region" description="Helical" evidence="8">
    <location>
        <begin position="246"/>
        <end position="266"/>
    </location>
</feature>
<dbReference type="InterPro" id="IPR002523">
    <property type="entry name" value="MgTranspt_CorA/ZnTranspt_ZntB"/>
</dbReference>
<dbReference type="InterPro" id="IPR045863">
    <property type="entry name" value="CorA_TM1_TM2"/>
</dbReference>
<evidence type="ECO:0000256" key="1">
    <source>
        <dbReference type="ARBA" id="ARBA00004651"/>
    </source>
</evidence>
<keyword evidence="4" id="KW-1003">Cell membrane</keyword>
<dbReference type="Gene3D" id="3.30.460.20">
    <property type="entry name" value="CorA soluble domain-like"/>
    <property type="match status" value="1"/>
</dbReference>
<dbReference type="Pfam" id="PF01544">
    <property type="entry name" value="CorA"/>
    <property type="match status" value="1"/>
</dbReference>
<evidence type="ECO:0000256" key="8">
    <source>
        <dbReference type="SAM" id="Phobius"/>
    </source>
</evidence>
<comment type="similarity">
    <text evidence="2">Belongs to the CorA metal ion transporter (MIT) (TC 1.A.35) family.</text>
</comment>
<gene>
    <name evidence="9" type="ORF">COW81_03030</name>
</gene>
<keyword evidence="7 8" id="KW-0472">Membrane</keyword>
<evidence type="ECO:0000256" key="7">
    <source>
        <dbReference type="ARBA" id="ARBA00023136"/>
    </source>
</evidence>
<dbReference type="InterPro" id="IPR045861">
    <property type="entry name" value="CorA_cytoplasmic_dom"/>
</dbReference>
<sequence>MKKILTYGKLVWIDLEAPTKDEIRDMMENFSIHPIVAEELMQPTLRSKVDLYDNLIYLILHFPAKGHTHSLSPNQEIDFIIGKDFLISVHYDTIDAIHKFAKIFESNSITHNTDIGDHAGYIFYLLTKKLYSGVEHELEDFDSKMENISEKMFAGKEKEMVKEISELSQILIDFKRIMRSHNSVLLSLEHVGIKFFGSSFIHYFKRIEGEQYKVTSIIEGLQESIKEIRETNNSMLTTKQNEVMKILTIMAFVTFPLSLLASIFGMNTQHLPFVGNPYDFWVVIGLMFLLAVSFFIFFKKNKWL</sequence>
<dbReference type="GO" id="GO:0000287">
    <property type="term" value="F:magnesium ion binding"/>
    <property type="evidence" value="ECO:0007669"/>
    <property type="project" value="TreeGrafter"/>
</dbReference>
<comment type="subcellular location">
    <subcellularLocation>
        <location evidence="1">Cell membrane</location>
        <topology evidence="1">Multi-pass membrane protein</topology>
    </subcellularLocation>
</comment>
<evidence type="ECO:0000256" key="2">
    <source>
        <dbReference type="ARBA" id="ARBA00009765"/>
    </source>
</evidence>
<dbReference type="SUPFAM" id="SSF144083">
    <property type="entry name" value="Magnesium transport protein CorA, transmembrane region"/>
    <property type="match status" value="1"/>
</dbReference>
<dbReference type="GO" id="GO:0015087">
    <property type="term" value="F:cobalt ion transmembrane transporter activity"/>
    <property type="evidence" value="ECO:0007669"/>
    <property type="project" value="TreeGrafter"/>
</dbReference>
<evidence type="ECO:0000313" key="9">
    <source>
        <dbReference type="EMBL" id="PIP86916.1"/>
    </source>
</evidence>
<evidence type="ECO:0000256" key="4">
    <source>
        <dbReference type="ARBA" id="ARBA00022475"/>
    </source>
</evidence>
<evidence type="ECO:0000256" key="3">
    <source>
        <dbReference type="ARBA" id="ARBA00022448"/>
    </source>
</evidence>
<keyword evidence="3" id="KW-0813">Transport</keyword>
<dbReference type="PANTHER" id="PTHR46494:SF1">
    <property type="entry name" value="CORA FAMILY METAL ION TRANSPORTER (EUROFUNG)"/>
    <property type="match status" value="1"/>
</dbReference>
<keyword evidence="5 8" id="KW-0812">Transmembrane</keyword>
<dbReference type="GO" id="GO:0005886">
    <property type="term" value="C:plasma membrane"/>
    <property type="evidence" value="ECO:0007669"/>
    <property type="project" value="UniProtKB-SubCell"/>
</dbReference>
<dbReference type="Gene3D" id="1.20.58.340">
    <property type="entry name" value="Magnesium transport protein CorA, transmembrane region"/>
    <property type="match status" value="2"/>
</dbReference>
<keyword evidence="6 8" id="KW-1133">Transmembrane helix</keyword>
<organism evidence="9 10">
    <name type="scientific">Candidatus Campbellbacteria bacterium CG22_combo_CG10-13_8_21_14_all_36_13</name>
    <dbReference type="NCBI Taxonomy" id="1974529"/>
    <lineage>
        <taxon>Bacteria</taxon>
        <taxon>Candidatus Campbelliibacteriota</taxon>
    </lineage>
</organism>
<dbReference type="PANTHER" id="PTHR46494">
    <property type="entry name" value="CORA FAMILY METAL ION TRANSPORTER (EUROFUNG)"/>
    <property type="match status" value="1"/>
</dbReference>
<proteinExistence type="inferred from homology"/>
<evidence type="ECO:0000256" key="6">
    <source>
        <dbReference type="ARBA" id="ARBA00022989"/>
    </source>
</evidence>
<dbReference type="SUPFAM" id="SSF143865">
    <property type="entry name" value="CorA soluble domain-like"/>
    <property type="match status" value="1"/>
</dbReference>
<feature type="transmembrane region" description="Helical" evidence="8">
    <location>
        <begin position="278"/>
        <end position="298"/>
    </location>
</feature>
<dbReference type="CDD" id="cd12822">
    <property type="entry name" value="TmCorA-like"/>
    <property type="match status" value="1"/>
</dbReference>
<dbReference type="GO" id="GO:0015095">
    <property type="term" value="F:magnesium ion transmembrane transporter activity"/>
    <property type="evidence" value="ECO:0007669"/>
    <property type="project" value="TreeGrafter"/>
</dbReference>
<comment type="caution">
    <text evidence="9">The sequence shown here is derived from an EMBL/GenBank/DDBJ whole genome shotgun (WGS) entry which is preliminary data.</text>
</comment>
<name>A0A2H0DXL7_9BACT</name>
<dbReference type="EMBL" id="PCTT01000040">
    <property type="protein sequence ID" value="PIP86916.1"/>
    <property type="molecule type" value="Genomic_DNA"/>
</dbReference>
<evidence type="ECO:0000256" key="5">
    <source>
        <dbReference type="ARBA" id="ARBA00022692"/>
    </source>
</evidence>
<dbReference type="Proteomes" id="UP000231143">
    <property type="component" value="Unassembled WGS sequence"/>
</dbReference>
<evidence type="ECO:0000313" key="10">
    <source>
        <dbReference type="Proteomes" id="UP000231143"/>
    </source>
</evidence>
<reference evidence="9 10" key="1">
    <citation type="submission" date="2017-09" db="EMBL/GenBank/DDBJ databases">
        <title>Depth-based differentiation of microbial function through sediment-hosted aquifers and enrichment of novel symbionts in the deep terrestrial subsurface.</title>
        <authorList>
            <person name="Probst A.J."/>
            <person name="Ladd B."/>
            <person name="Jarett J.K."/>
            <person name="Geller-Mcgrath D.E."/>
            <person name="Sieber C.M."/>
            <person name="Emerson J.B."/>
            <person name="Anantharaman K."/>
            <person name="Thomas B.C."/>
            <person name="Malmstrom R."/>
            <person name="Stieglmeier M."/>
            <person name="Klingl A."/>
            <person name="Woyke T."/>
            <person name="Ryan C.M."/>
            <person name="Banfield J.F."/>
        </authorList>
    </citation>
    <scope>NUCLEOTIDE SEQUENCE [LARGE SCALE GENOMIC DNA]</scope>
    <source>
        <strain evidence="9">CG22_combo_CG10-13_8_21_14_all_36_13</strain>
    </source>
</reference>
<protein>
    <recommendedName>
        <fullName evidence="11">Magnesium transporter CorA</fullName>
    </recommendedName>
</protein>